<dbReference type="OrthoDB" id="2614246at2"/>
<proteinExistence type="predicted"/>
<dbReference type="AlphaFoldDB" id="A0A254TDK3"/>
<keyword evidence="4" id="KW-1185">Reference proteome</keyword>
<evidence type="ECO:0000313" key="4">
    <source>
        <dbReference type="Proteomes" id="UP000197535"/>
    </source>
</evidence>
<dbReference type="InterPro" id="IPR009057">
    <property type="entry name" value="Homeodomain-like_sf"/>
</dbReference>
<evidence type="ECO:0000259" key="1">
    <source>
        <dbReference type="Pfam" id="PF08765"/>
    </source>
</evidence>
<reference evidence="3 4" key="1">
    <citation type="submission" date="2016-02" db="EMBL/GenBank/DDBJ databases">
        <authorList>
            <person name="Wen L."/>
            <person name="He K."/>
            <person name="Yang H."/>
        </authorList>
    </citation>
    <scope>NUCLEOTIDE SEQUENCE [LARGE SCALE GENOMIC DNA]</scope>
    <source>
        <strain evidence="3 4">TSA40</strain>
    </source>
</reference>
<feature type="domain" description="Mor transcription activator" evidence="1">
    <location>
        <begin position="1"/>
        <end position="90"/>
    </location>
</feature>
<name>A0A254TDK3_9BURK</name>
<accession>A0A254TDK3</accession>
<dbReference type="Pfam" id="PF08765">
    <property type="entry name" value="Mor"/>
    <property type="match status" value="1"/>
</dbReference>
<dbReference type="InterPro" id="IPR052411">
    <property type="entry name" value="c-mor_Regulatory_Protein"/>
</dbReference>
<dbReference type="EMBL" id="LSTO01000001">
    <property type="protein sequence ID" value="OWW19382.1"/>
    <property type="molecule type" value="Genomic_DNA"/>
</dbReference>
<organism evidence="3 4">
    <name type="scientific">Noviherbaspirillum denitrificans</name>
    <dbReference type="NCBI Taxonomy" id="1968433"/>
    <lineage>
        <taxon>Bacteria</taxon>
        <taxon>Pseudomonadati</taxon>
        <taxon>Pseudomonadota</taxon>
        <taxon>Betaproteobacteria</taxon>
        <taxon>Burkholderiales</taxon>
        <taxon>Oxalobacteraceae</taxon>
        <taxon>Noviherbaspirillum</taxon>
    </lineage>
</organism>
<protein>
    <recommendedName>
        <fullName evidence="1">Mor transcription activator domain-containing protein</fullName>
    </recommendedName>
</protein>
<comment type="caution">
    <text evidence="3">The sequence shown here is derived from an EMBL/GenBank/DDBJ whole genome shotgun (WGS) entry which is preliminary data.</text>
</comment>
<dbReference type="PANTHER" id="PTHR37812:SF1">
    <property type="entry name" value="MU-LIKE PROPHAGE FLUMU PROTEIN C"/>
    <property type="match status" value="1"/>
</dbReference>
<dbReference type="Gene3D" id="1.10.10.60">
    <property type="entry name" value="Homeodomain-like"/>
    <property type="match status" value="1"/>
</dbReference>
<evidence type="ECO:0000313" key="3">
    <source>
        <dbReference type="EMBL" id="OWW19382.1"/>
    </source>
</evidence>
<dbReference type="EMBL" id="LSTO01000006">
    <property type="protein sequence ID" value="OWW18418.1"/>
    <property type="molecule type" value="Genomic_DNA"/>
</dbReference>
<gene>
    <name evidence="2" type="ORF">AYR66_01045</name>
    <name evidence="3" type="ORF">AYR66_07530</name>
</gene>
<dbReference type="Proteomes" id="UP000197535">
    <property type="component" value="Unassembled WGS sequence"/>
</dbReference>
<dbReference type="PANTHER" id="PTHR37812">
    <property type="entry name" value="MU-LIKE PROPHAGE FLUMU PROTEIN C"/>
    <property type="match status" value="1"/>
</dbReference>
<sequence length="95" mass="10618">MSDFIKDLAKRVVQHPAFTKAVADVVATVLEEQLRTNLGGEKIYIPKVGGSQSRAERDGLIRSLFTGANYAELGKRFKLNERQIRRIVHAKPRAA</sequence>
<dbReference type="InterPro" id="IPR014875">
    <property type="entry name" value="Mor_transcription_activator"/>
</dbReference>
<dbReference type="SUPFAM" id="SSF46689">
    <property type="entry name" value="Homeodomain-like"/>
    <property type="match status" value="1"/>
</dbReference>
<evidence type="ECO:0000313" key="2">
    <source>
        <dbReference type="EMBL" id="OWW18418.1"/>
    </source>
</evidence>
<dbReference type="RefSeq" id="WP_088706293.1">
    <property type="nucleotide sequence ID" value="NZ_LSTO01000001.1"/>
</dbReference>